<feature type="non-terminal residue" evidence="1">
    <location>
        <position position="1"/>
    </location>
</feature>
<name>A0ACA9P3J7_9GLOM</name>
<organism evidence="1 2">
    <name type="scientific">Scutellospora calospora</name>
    <dbReference type="NCBI Taxonomy" id="85575"/>
    <lineage>
        <taxon>Eukaryota</taxon>
        <taxon>Fungi</taxon>
        <taxon>Fungi incertae sedis</taxon>
        <taxon>Mucoromycota</taxon>
        <taxon>Glomeromycotina</taxon>
        <taxon>Glomeromycetes</taxon>
        <taxon>Diversisporales</taxon>
        <taxon>Gigasporaceae</taxon>
        <taxon>Scutellospora</taxon>
    </lineage>
</organism>
<dbReference type="EMBL" id="CAJVPM010035028">
    <property type="protein sequence ID" value="CAG8688967.1"/>
    <property type="molecule type" value="Genomic_DNA"/>
</dbReference>
<dbReference type="Proteomes" id="UP000789860">
    <property type="component" value="Unassembled WGS sequence"/>
</dbReference>
<feature type="non-terminal residue" evidence="1">
    <location>
        <position position="292"/>
    </location>
</feature>
<comment type="caution">
    <text evidence="1">The sequence shown here is derived from an EMBL/GenBank/DDBJ whole genome shotgun (WGS) entry which is preliminary data.</text>
</comment>
<reference evidence="1" key="1">
    <citation type="submission" date="2021-06" db="EMBL/GenBank/DDBJ databases">
        <authorList>
            <person name="Kallberg Y."/>
            <person name="Tangrot J."/>
            <person name="Rosling A."/>
        </authorList>
    </citation>
    <scope>NUCLEOTIDE SEQUENCE</scope>
    <source>
        <strain evidence="1">AU212A</strain>
    </source>
</reference>
<evidence type="ECO:0000313" key="1">
    <source>
        <dbReference type="EMBL" id="CAG8688967.1"/>
    </source>
</evidence>
<proteinExistence type="predicted"/>
<protein>
    <submittedName>
        <fullName evidence="1">5569_t:CDS:1</fullName>
    </submittedName>
</protein>
<gene>
    <name evidence="1" type="ORF">SCALOS_LOCUS10055</name>
</gene>
<accession>A0ACA9P3J7</accession>
<sequence length="292" mass="33483">KSMLSDYYIGDLIDSSMQNSSGKDISNQQKVPCDTKQWLSCLLIDRKYINHNTRILRFTFQSQNHSFSLPIGNHFLARAMINQQTVIRSYTPIKISYDSPRYFDLLIKVYFKNTNPKYPNGGLMSQHMEGLRIGDCIELKGPLGVFTYNGRGQYQIKNGTKETLQKCKKIGLLCGGSGITPAYQLIQTVFRDPKDRTELSLIYANVTEPDILLRNELDEIAIRDKRFKVYYTLDNPPHDWPYGKGYISETMVRERLHAPMENAQSIVLMCGPKPMLEFACIPNLKKIGFKTS</sequence>
<keyword evidence="2" id="KW-1185">Reference proteome</keyword>
<evidence type="ECO:0000313" key="2">
    <source>
        <dbReference type="Proteomes" id="UP000789860"/>
    </source>
</evidence>